<evidence type="ECO:0000313" key="8">
    <source>
        <dbReference type="EMBL" id="ADZ69163.1"/>
    </source>
</evidence>
<dbReference type="HOGENOM" id="CLU_031365_1_2_5"/>
<evidence type="ECO:0000256" key="2">
    <source>
        <dbReference type="ARBA" id="ARBA00022475"/>
    </source>
</evidence>
<dbReference type="OrthoDB" id="9810505at2"/>
<evidence type="ECO:0000256" key="3">
    <source>
        <dbReference type="ARBA" id="ARBA00022692"/>
    </source>
</evidence>
<dbReference type="AlphaFoldDB" id="F2IVQ6"/>
<keyword evidence="5 7" id="KW-0472">Membrane</keyword>
<name>F2IVQ6_POLGS</name>
<feature type="transmembrane region" description="Helical" evidence="7">
    <location>
        <begin position="175"/>
        <end position="194"/>
    </location>
</feature>
<gene>
    <name evidence="8" type="ordered locus">SL003B_0733</name>
</gene>
<feature type="transmembrane region" description="Helical" evidence="7">
    <location>
        <begin position="12"/>
        <end position="31"/>
    </location>
</feature>
<dbReference type="GO" id="GO:0005886">
    <property type="term" value="C:plasma membrane"/>
    <property type="evidence" value="ECO:0007669"/>
    <property type="project" value="UniProtKB-SubCell"/>
</dbReference>
<feature type="transmembrane region" description="Helical" evidence="7">
    <location>
        <begin position="37"/>
        <end position="58"/>
    </location>
</feature>
<comment type="subcellular location">
    <subcellularLocation>
        <location evidence="1">Cell membrane</location>
        <topology evidence="1">Multi-pass membrane protein</topology>
    </subcellularLocation>
</comment>
<evidence type="ECO:0000256" key="6">
    <source>
        <dbReference type="SAM" id="MobiDB-lite"/>
    </source>
</evidence>
<sequence length="360" mass="38167">MSRRASVARRTILTPVLLSLILVGLALLAFFVESRPFNQTVIDIFLRVILVVGLYVFIGNSGVISFGHIGFTCLGAYAAAWLTIPPMMKRMSLPGLPDWLIQIQLPYWGAAVLAALFAAIFAFLFGRVLMRLSGIAASIATFAMLAMINTIYSNWASVTGATSSVVGIPIVRSPWPYLIAAIAMIFLAWLHAISRAGLALRAARDEPTAAAASGVDIPRERLIAFTVSGAIMGLGGALFAHSIGLVTPDTFYLGLTFITLSMLVVGGMGSLSGAVLGVVLLSILIQVLRWLEQGVSVGSSTFALPNGMQEIALGIVMIVILMFRPAGIMGNRELSWPRARSATPEATRTSEAGTAGSIAR</sequence>
<dbReference type="Pfam" id="PF02653">
    <property type="entry name" value="BPD_transp_2"/>
    <property type="match status" value="1"/>
</dbReference>
<dbReference type="PATRIC" id="fig|991905.3.peg.743"/>
<evidence type="ECO:0000256" key="7">
    <source>
        <dbReference type="SAM" id="Phobius"/>
    </source>
</evidence>
<reference evidence="8 9" key="1">
    <citation type="journal article" date="2011" name="J. Bacteriol.">
        <title>Complete genome sequence of Polymorphum gilvum SL003B-26A1T, a crude oil-degrading bacterium from oil-polluted saline soil.</title>
        <authorList>
            <person name="Li S.G."/>
            <person name="Tang Y.Q."/>
            <person name="Nie Y."/>
            <person name="Cai M."/>
            <person name="Wu X.L."/>
        </authorList>
    </citation>
    <scope>NUCLEOTIDE SEQUENCE [LARGE SCALE GENOMIC DNA]</scope>
    <source>
        <strain evidence="9">LMG 25793 / CGMCC 1.9160 / SL003B-26A1</strain>
    </source>
</reference>
<dbReference type="eggNOG" id="COG4177">
    <property type="taxonomic scope" value="Bacteria"/>
</dbReference>
<dbReference type="Proteomes" id="UP000008130">
    <property type="component" value="Chromosome"/>
</dbReference>
<organism evidence="8 9">
    <name type="scientific">Polymorphum gilvum (strain LMG 25793 / CGMCC 1.9160 / SL003B-26A1)</name>
    <dbReference type="NCBI Taxonomy" id="991905"/>
    <lineage>
        <taxon>Bacteria</taxon>
        <taxon>Pseudomonadati</taxon>
        <taxon>Pseudomonadota</taxon>
        <taxon>Alphaproteobacteria</taxon>
        <taxon>Rhodobacterales</taxon>
        <taxon>Paracoccaceae</taxon>
        <taxon>Polymorphum</taxon>
    </lineage>
</organism>
<dbReference type="PANTHER" id="PTHR30482">
    <property type="entry name" value="HIGH-AFFINITY BRANCHED-CHAIN AMINO ACID TRANSPORT SYSTEM PERMEASE"/>
    <property type="match status" value="1"/>
</dbReference>
<dbReference type="KEGG" id="pgv:SL003B_0733"/>
<dbReference type="STRING" id="991905.SL003B_0733"/>
<dbReference type="PANTHER" id="PTHR30482:SF10">
    <property type="entry name" value="HIGH-AFFINITY BRANCHED-CHAIN AMINO ACID TRANSPORT PROTEIN BRAE"/>
    <property type="match status" value="1"/>
</dbReference>
<dbReference type="InterPro" id="IPR043428">
    <property type="entry name" value="LivM-like"/>
</dbReference>
<feature type="region of interest" description="Disordered" evidence="6">
    <location>
        <begin position="339"/>
        <end position="360"/>
    </location>
</feature>
<evidence type="ECO:0000256" key="5">
    <source>
        <dbReference type="ARBA" id="ARBA00023136"/>
    </source>
</evidence>
<dbReference type="EMBL" id="CP002568">
    <property type="protein sequence ID" value="ADZ69163.1"/>
    <property type="molecule type" value="Genomic_DNA"/>
</dbReference>
<feature type="transmembrane region" description="Helical" evidence="7">
    <location>
        <begin position="105"/>
        <end position="125"/>
    </location>
</feature>
<feature type="transmembrane region" description="Helical" evidence="7">
    <location>
        <begin position="132"/>
        <end position="155"/>
    </location>
</feature>
<evidence type="ECO:0000256" key="1">
    <source>
        <dbReference type="ARBA" id="ARBA00004651"/>
    </source>
</evidence>
<feature type="transmembrane region" description="Helical" evidence="7">
    <location>
        <begin position="274"/>
        <end position="291"/>
    </location>
</feature>
<protein>
    <submittedName>
        <fullName evidence="8">Branched-chain amino acid ABC transporter, permease protein, putative</fullName>
    </submittedName>
</protein>
<keyword evidence="3 7" id="KW-0812">Transmembrane</keyword>
<keyword evidence="9" id="KW-1185">Reference proteome</keyword>
<feature type="transmembrane region" description="Helical" evidence="7">
    <location>
        <begin position="311"/>
        <end position="330"/>
    </location>
</feature>
<proteinExistence type="predicted"/>
<feature type="transmembrane region" description="Helical" evidence="7">
    <location>
        <begin position="222"/>
        <end position="244"/>
    </location>
</feature>
<dbReference type="CDD" id="cd06581">
    <property type="entry name" value="TM_PBP1_LivM_like"/>
    <property type="match status" value="1"/>
</dbReference>
<feature type="transmembrane region" description="Helical" evidence="7">
    <location>
        <begin position="65"/>
        <end position="85"/>
    </location>
</feature>
<feature type="transmembrane region" description="Helical" evidence="7">
    <location>
        <begin position="250"/>
        <end position="267"/>
    </location>
</feature>
<dbReference type="GO" id="GO:0015658">
    <property type="term" value="F:branched-chain amino acid transmembrane transporter activity"/>
    <property type="evidence" value="ECO:0007669"/>
    <property type="project" value="InterPro"/>
</dbReference>
<evidence type="ECO:0000256" key="4">
    <source>
        <dbReference type="ARBA" id="ARBA00022989"/>
    </source>
</evidence>
<keyword evidence="4 7" id="KW-1133">Transmembrane helix</keyword>
<accession>F2IVQ6</accession>
<evidence type="ECO:0000313" key="9">
    <source>
        <dbReference type="Proteomes" id="UP000008130"/>
    </source>
</evidence>
<keyword evidence="2" id="KW-1003">Cell membrane</keyword>
<dbReference type="InterPro" id="IPR001851">
    <property type="entry name" value="ABC_transp_permease"/>
</dbReference>